<dbReference type="SUPFAM" id="SSF53300">
    <property type="entry name" value="vWA-like"/>
    <property type="match status" value="1"/>
</dbReference>
<dbReference type="PANTHER" id="PTHR31373:SF27">
    <property type="entry name" value="TROVE DOMAIN-CONTAINING PROTEIN"/>
    <property type="match status" value="1"/>
</dbReference>
<dbReference type="InterPro" id="IPR011205">
    <property type="entry name" value="UCP015417_vWA"/>
</dbReference>
<gene>
    <name evidence="3" type="ORF">MM415A00492_0023</name>
</gene>
<protein>
    <recommendedName>
        <fullName evidence="4">DUF2828 family protein</fullName>
    </recommendedName>
</protein>
<feature type="domain" description="DUF7788" evidence="2">
    <location>
        <begin position="263"/>
        <end position="457"/>
    </location>
</feature>
<evidence type="ECO:0000313" key="3">
    <source>
        <dbReference type="EMBL" id="QJA81813.1"/>
    </source>
</evidence>
<dbReference type="InterPro" id="IPR056690">
    <property type="entry name" value="DUF7788"/>
</dbReference>
<evidence type="ECO:0000259" key="1">
    <source>
        <dbReference type="Pfam" id="PF11443"/>
    </source>
</evidence>
<dbReference type="EMBL" id="MT142470">
    <property type="protein sequence ID" value="QJA81813.1"/>
    <property type="molecule type" value="Genomic_DNA"/>
</dbReference>
<evidence type="ECO:0000259" key="2">
    <source>
        <dbReference type="Pfam" id="PF25043"/>
    </source>
</evidence>
<dbReference type="PANTHER" id="PTHR31373">
    <property type="entry name" value="OS06G0652100 PROTEIN"/>
    <property type="match status" value="1"/>
</dbReference>
<sequence length="480" mass="54940">MIKTKEGGSAYEHSLNHALEYFSKAGSLFEKRGSFYDSEESALSLFQKTWIVDKELSFKLLLWLRDREQGAGNRSGARTIYRWLANNEDPRWIELNLENIIKLGRYDDLKSFFGTPLEKYVADIWAKRIKYLDVLAAKWADRKDIPLRNSLKMNEAQFRKLLANIRKNHIVEYKMCSREWEAIDYEQVPSVAMSRYTNAFKKNDEERFNEYKEGLKSGEKKVHASVLFPHDCVRTVLFGDREIGDAQFDALPNYLEDSKERIIVISDTSGSMNKLISGSVAAVHISQGIALYCSAKIPKSNPFHKKFIGFCSEGKFKDWNGMSFSEAVRDGNIFDHAIGSTRIDKALDLILKTAKFFNLTNDQMPTSLIIVSDMQFHEGCRTSKSKETYWRLSENNTEDVNSEVEIALNRWKENNYNIPKIVYWNTAGYVGSPSTANKTNICLVSGFSSAILKNIFSGDDLTPVGVMLRTLEKYNINVPK</sequence>
<name>A0A6M3KIH7_9ZZZZ</name>
<dbReference type="AlphaFoldDB" id="A0A6M3KIH7"/>
<feature type="domain" description="DUF2828" evidence="1">
    <location>
        <begin position="156"/>
        <end position="237"/>
    </location>
</feature>
<reference evidence="3" key="1">
    <citation type="submission" date="2020-03" db="EMBL/GenBank/DDBJ databases">
        <title>The deep terrestrial virosphere.</title>
        <authorList>
            <person name="Holmfeldt K."/>
            <person name="Nilsson E."/>
            <person name="Simone D."/>
            <person name="Lopez-Fernandez M."/>
            <person name="Wu X."/>
            <person name="de Brujin I."/>
            <person name="Lundin D."/>
            <person name="Andersson A."/>
            <person name="Bertilsson S."/>
            <person name="Dopson M."/>
        </authorList>
    </citation>
    <scope>NUCLEOTIDE SEQUENCE</scope>
    <source>
        <strain evidence="3">MM415A00492</strain>
    </source>
</reference>
<proteinExistence type="predicted"/>
<dbReference type="Pfam" id="PF11443">
    <property type="entry name" value="DUF2828"/>
    <property type="match status" value="1"/>
</dbReference>
<dbReference type="PIRSF" id="PIRSF015417">
    <property type="entry name" value="T31B5_30_vWA"/>
    <property type="match status" value="1"/>
</dbReference>
<dbReference type="InterPro" id="IPR058580">
    <property type="entry name" value="DUF2828"/>
</dbReference>
<accession>A0A6M3KIH7</accession>
<dbReference type="Gene3D" id="3.40.50.410">
    <property type="entry name" value="von Willebrand factor, type A domain"/>
    <property type="match status" value="1"/>
</dbReference>
<dbReference type="Pfam" id="PF25043">
    <property type="entry name" value="DUF7788"/>
    <property type="match status" value="1"/>
</dbReference>
<organism evidence="3">
    <name type="scientific">viral metagenome</name>
    <dbReference type="NCBI Taxonomy" id="1070528"/>
    <lineage>
        <taxon>unclassified sequences</taxon>
        <taxon>metagenomes</taxon>
        <taxon>organismal metagenomes</taxon>
    </lineage>
</organism>
<dbReference type="InterPro" id="IPR036465">
    <property type="entry name" value="vWFA_dom_sf"/>
</dbReference>
<evidence type="ECO:0008006" key="4">
    <source>
        <dbReference type="Google" id="ProtNLM"/>
    </source>
</evidence>